<dbReference type="SUPFAM" id="SSF52540">
    <property type="entry name" value="P-loop containing nucleoside triphosphate hydrolases"/>
    <property type="match status" value="1"/>
</dbReference>
<accession>A0ABY7AR45</accession>
<evidence type="ECO:0000259" key="7">
    <source>
        <dbReference type="Pfam" id="PF08351"/>
    </source>
</evidence>
<evidence type="ECO:0000259" key="6">
    <source>
        <dbReference type="Pfam" id="PF05127"/>
    </source>
</evidence>
<keyword evidence="2" id="KW-0819">tRNA processing</keyword>
<dbReference type="InterPro" id="IPR007807">
    <property type="entry name" value="TcmA/NAT10_helicase"/>
</dbReference>
<reference evidence="9" key="1">
    <citation type="submission" date="2022-10" db="EMBL/GenBank/DDBJ databases">
        <title>Catenovulum adriacola sp. nov. isolated in the Harbour of Susak.</title>
        <authorList>
            <person name="Schoch T."/>
            <person name="Reich S.J."/>
            <person name="Stoeferle S."/>
            <person name="Flaiz M."/>
            <person name="Kazda M."/>
            <person name="Riedel C.U."/>
            <person name="Duerre P."/>
        </authorList>
    </citation>
    <scope>NUCLEOTIDE SEQUENCE</scope>
    <source>
        <strain evidence="9">TS8</strain>
    </source>
</reference>
<feature type="domain" description="TcmA/NAT10 helicase" evidence="6">
    <location>
        <begin position="198"/>
        <end position="360"/>
    </location>
</feature>
<evidence type="ECO:0000256" key="5">
    <source>
        <dbReference type="ARBA" id="ARBA00023315"/>
    </source>
</evidence>
<keyword evidence="4" id="KW-0067">ATP-binding</keyword>
<dbReference type="Gene3D" id="3.40.50.11040">
    <property type="match status" value="1"/>
</dbReference>
<keyword evidence="5 9" id="KW-0012">Acyltransferase</keyword>
<evidence type="ECO:0000313" key="9">
    <source>
        <dbReference type="EMBL" id="WAJ70960.1"/>
    </source>
</evidence>
<dbReference type="GO" id="GO:0016746">
    <property type="term" value="F:acyltransferase activity"/>
    <property type="evidence" value="ECO:0007669"/>
    <property type="project" value="UniProtKB-KW"/>
</dbReference>
<evidence type="ECO:0000256" key="3">
    <source>
        <dbReference type="ARBA" id="ARBA00022741"/>
    </source>
</evidence>
<dbReference type="EMBL" id="CP109965">
    <property type="protein sequence ID" value="WAJ70960.1"/>
    <property type="molecule type" value="Genomic_DNA"/>
</dbReference>
<dbReference type="Gene3D" id="1.20.120.890">
    <property type="entry name" value="tRNA(Met) cytidine acetyltransferase, tail domain"/>
    <property type="match status" value="1"/>
</dbReference>
<organism evidence="9 10">
    <name type="scientific">Catenovulum adriaticum</name>
    <dbReference type="NCBI Taxonomy" id="2984846"/>
    <lineage>
        <taxon>Bacteria</taxon>
        <taxon>Pseudomonadati</taxon>
        <taxon>Pseudomonadota</taxon>
        <taxon>Gammaproteobacteria</taxon>
        <taxon>Alteromonadales</taxon>
        <taxon>Alteromonadaceae</taxon>
        <taxon>Catenovulum</taxon>
    </lineage>
</organism>
<dbReference type="RefSeq" id="WP_268075367.1">
    <property type="nucleotide sequence ID" value="NZ_CP109965.1"/>
</dbReference>
<evidence type="ECO:0000256" key="4">
    <source>
        <dbReference type="ARBA" id="ARBA00022840"/>
    </source>
</evidence>
<dbReference type="Pfam" id="PF13718">
    <property type="entry name" value="GNAT_acetyltr_2"/>
    <property type="match status" value="1"/>
</dbReference>
<evidence type="ECO:0000256" key="2">
    <source>
        <dbReference type="ARBA" id="ARBA00022694"/>
    </source>
</evidence>
<dbReference type="PANTHER" id="PTHR10925">
    <property type="entry name" value="N-ACETYLTRANSFERASE 10"/>
    <property type="match status" value="1"/>
</dbReference>
<dbReference type="InterPro" id="IPR013562">
    <property type="entry name" value="TmcA/NAT10_N"/>
</dbReference>
<dbReference type="InterPro" id="IPR000182">
    <property type="entry name" value="GNAT_dom"/>
</dbReference>
<dbReference type="SUPFAM" id="SSF55729">
    <property type="entry name" value="Acyl-CoA N-acyltransferases (Nat)"/>
    <property type="match status" value="1"/>
</dbReference>
<dbReference type="Pfam" id="PF08351">
    <property type="entry name" value="TmcA_N"/>
    <property type="match status" value="1"/>
</dbReference>
<feature type="domain" description="TmcA/NAT10 N-terminal" evidence="7">
    <location>
        <begin position="11"/>
        <end position="151"/>
    </location>
</feature>
<evidence type="ECO:0000259" key="8">
    <source>
        <dbReference type="Pfam" id="PF13718"/>
    </source>
</evidence>
<keyword evidence="1 9" id="KW-0808">Transferase</keyword>
<dbReference type="InterPro" id="IPR016181">
    <property type="entry name" value="Acyl_CoA_acyltransferase"/>
</dbReference>
<sequence>MSNLTLFPFTAFKQAGWRCVVIIQGDHAWRTEQATQLCQAANGNNGLIFTHTNNQTQAGIKHYQQWLGQEFDYIWIDSQVGLNPDAICALAGSIKAGGVLVLTLSQDILIDDPDIARFMPWQAQNKPHYSLFIQRLITLTKASKQAYFVSQSAQTQLTPQWLNVPTQPSKNWQKITHLTPAQIEIIDQVSQKNAGHYIITAERGRGKSATLGTIAAKIRQTSPLSSICITAPAKNCTLTCQAWFKKSLISAQVDPKNIELDFNAPDALLQNKPVYDVLIIDEAAALPAQILKQLAQIYPFIVYATTEHGYEGSGKGFSKKFINQLKLKQYTLAQFSLEKPIRWAVGDPLENWLNRVFLLNAEPNLISASAQDSITWLSKTELLQHEHKLQAVFGLLIQAHYRTTPSDLRYLLDSPDMQVCIMQNQAQQIIGVCLISIEGPLPATLASECQQGKRRPNGHLTPQLIAAQTGYDEFAKLAGWRIVRIAVDPQCQQQGHGSQLLNWLYQQATIQNIDYLASSFATSANLFKFWLKNQFNLARSSTTAETNTGLFSSLVMRPLSAPAKQLLQHIAQQNHIQIRYLLTTRYQNIPADLIWLWLSSKPIPQLPTQVSAQINMQFIHGFAFHASNYFSAQATLAMYCIDNATHVVNTVSEFESALLYRALLSQWEMKKLCLTFNLSGKKAVINKLREIFALLLVNNSK</sequence>
<dbReference type="Pfam" id="PF05127">
    <property type="entry name" value="NAT10_TcmA_helicase"/>
    <property type="match status" value="1"/>
</dbReference>
<dbReference type="Gene3D" id="3.40.50.300">
    <property type="entry name" value="P-loop containing nucleotide triphosphate hydrolases"/>
    <property type="match status" value="1"/>
</dbReference>
<dbReference type="InterPro" id="IPR032672">
    <property type="entry name" value="TmcA/NAT10/Kre33"/>
</dbReference>
<dbReference type="Gene3D" id="3.40.630.30">
    <property type="match status" value="1"/>
</dbReference>
<keyword evidence="10" id="KW-1185">Reference proteome</keyword>
<feature type="domain" description="N-acetyltransferase" evidence="8">
    <location>
        <begin position="392"/>
        <end position="506"/>
    </location>
</feature>
<dbReference type="InterPro" id="IPR038321">
    <property type="entry name" value="TmcA_C_sf"/>
</dbReference>
<protein>
    <submittedName>
        <fullName evidence="9">GNAT family N-acetyltransferase</fullName>
        <ecNumber evidence="9">2.3.1.-</ecNumber>
    </submittedName>
</protein>
<proteinExistence type="predicted"/>
<dbReference type="EC" id="2.3.1.-" evidence="9"/>
<evidence type="ECO:0000256" key="1">
    <source>
        <dbReference type="ARBA" id="ARBA00022679"/>
    </source>
</evidence>
<name>A0ABY7AR45_9ALTE</name>
<evidence type="ECO:0000313" key="10">
    <source>
        <dbReference type="Proteomes" id="UP001163726"/>
    </source>
</evidence>
<dbReference type="PANTHER" id="PTHR10925:SF5">
    <property type="entry name" value="RNA CYTIDINE ACETYLTRANSFERASE"/>
    <property type="match status" value="1"/>
</dbReference>
<gene>
    <name evidence="9" type="ORF">OLW01_03935</name>
</gene>
<dbReference type="Proteomes" id="UP001163726">
    <property type="component" value="Chromosome"/>
</dbReference>
<dbReference type="InterPro" id="IPR027417">
    <property type="entry name" value="P-loop_NTPase"/>
</dbReference>
<dbReference type="CDD" id="cd04301">
    <property type="entry name" value="NAT_SF"/>
    <property type="match status" value="1"/>
</dbReference>
<keyword evidence="3" id="KW-0547">Nucleotide-binding</keyword>